<evidence type="ECO:0000313" key="7">
    <source>
        <dbReference type="Proteomes" id="UP001347796"/>
    </source>
</evidence>
<dbReference type="AlphaFoldDB" id="A0AAN8K4D9"/>
<dbReference type="InterPro" id="IPR025721">
    <property type="entry name" value="Exosome_cplx_N_dom"/>
</dbReference>
<dbReference type="PANTHER" id="PTHR12686:SF8">
    <property type="entry name" value="EXOSOME COMPLEX COMPONENT CSL4"/>
    <property type="match status" value="1"/>
</dbReference>
<dbReference type="GO" id="GO:0003723">
    <property type="term" value="F:RNA binding"/>
    <property type="evidence" value="ECO:0007669"/>
    <property type="project" value="InterPro"/>
</dbReference>
<dbReference type="GO" id="GO:0005730">
    <property type="term" value="C:nucleolus"/>
    <property type="evidence" value="ECO:0007669"/>
    <property type="project" value="UniProtKB-SubCell"/>
</dbReference>
<dbReference type="GO" id="GO:0000176">
    <property type="term" value="C:nuclear exosome (RNase complex)"/>
    <property type="evidence" value="ECO:0007669"/>
    <property type="project" value="TreeGrafter"/>
</dbReference>
<proteinExistence type="predicted"/>
<comment type="subcellular location">
    <subcellularLocation>
        <location evidence="1">Nucleus</location>
        <location evidence="1">Nucleolus</location>
    </subcellularLocation>
</comment>
<dbReference type="Gene3D" id="2.40.50.100">
    <property type="match status" value="1"/>
</dbReference>
<evidence type="ECO:0000259" key="4">
    <source>
        <dbReference type="Pfam" id="PF10447"/>
    </source>
</evidence>
<sequence>MAASTICVPGQRILRTDGSHVAGNGTYVRNGYVHSTLVGHVHTQTTDDGKTIIEVRSTKTQNVVPSEDDVVTARVTNVNPRFCKCSILSVGSTKLQEPFRGMLRKEDVRAAEKDKVEMYKCYRPGDIIVAKVLSLGDAQSYVLTTAENELGVVIATSEAGGNMIPISWCKMQCTKSLSEEFRKVAKVQPEFIEYSDS</sequence>
<keyword evidence="3" id="KW-0271">Exosome</keyword>
<name>A0AAN8K4D9_PATCE</name>
<dbReference type="FunFam" id="2.40.50.140:FF:000198">
    <property type="entry name" value="Exosome complex component CSL4"/>
    <property type="match status" value="1"/>
</dbReference>
<dbReference type="SUPFAM" id="SSF110324">
    <property type="entry name" value="Ribosomal L27 protein-like"/>
    <property type="match status" value="1"/>
</dbReference>
<gene>
    <name evidence="6" type="ORF">SNE40_007831</name>
</gene>
<evidence type="ECO:0008006" key="8">
    <source>
        <dbReference type="Google" id="ProtNLM"/>
    </source>
</evidence>
<dbReference type="InterPro" id="IPR012340">
    <property type="entry name" value="NA-bd_OB-fold"/>
</dbReference>
<keyword evidence="7" id="KW-1185">Reference proteome</keyword>
<protein>
    <recommendedName>
        <fullName evidence="8">Exosome complex component CSL4</fullName>
    </recommendedName>
</protein>
<dbReference type="Gene3D" id="2.40.50.140">
    <property type="entry name" value="Nucleic acid-binding proteins"/>
    <property type="match status" value="1"/>
</dbReference>
<dbReference type="SUPFAM" id="SSF50249">
    <property type="entry name" value="Nucleic acid-binding proteins"/>
    <property type="match status" value="1"/>
</dbReference>
<dbReference type="InterPro" id="IPR019495">
    <property type="entry name" value="EXOSC1_C"/>
</dbReference>
<dbReference type="GO" id="GO:0005737">
    <property type="term" value="C:cytoplasm"/>
    <property type="evidence" value="ECO:0007669"/>
    <property type="project" value="TreeGrafter"/>
</dbReference>
<evidence type="ECO:0000313" key="6">
    <source>
        <dbReference type="EMBL" id="KAK6185643.1"/>
    </source>
</evidence>
<comment type="caution">
    <text evidence="6">The sequence shown here is derived from an EMBL/GenBank/DDBJ whole genome shotgun (WGS) entry which is preliminary data.</text>
</comment>
<dbReference type="CDD" id="cd05791">
    <property type="entry name" value="S1_CSL4"/>
    <property type="match status" value="1"/>
</dbReference>
<evidence type="ECO:0000256" key="1">
    <source>
        <dbReference type="ARBA" id="ARBA00004604"/>
    </source>
</evidence>
<dbReference type="Pfam" id="PF14382">
    <property type="entry name" value="ECR1_N"/>
    <property type="match status" value="1"/>
</dbReference>
<reference evidence="6 7" key="1">
    <citation type="submission" date="2024-01" db="EMBL/GenBank/DDBJ databases">
        <title>The genome of the rayed Mediterranean limpet Patella caerulea (Linnaeus, 1758).</title>
        <authorList>
            <person name="Anh-Thu Weber A."/>
            <person name="Halstead-Nussloch G."/>
        </authorList>
    </citation>
    <scope>NUCLEOTIDE SEQUENCE [LARGE SCALE GENOMIC DNA]</scope>
    <source>
        <strain evidence="6">AATW-2023a</strain>
        <tissue evidence="6">Whole specimen</tissue>
    </source>
</reference>
<dbReference type="Pfam" id="PF10447">
    <property type="entry name" value="EXOSC1"/>
    <property type="match status" value="1"/>
</dbReference>
<evidence type="ECO:0000256" key="2">
    <source>
        <dbReference type="ARBA" id="ARBA00022490"/>
    </source>
</evidence>
<organism evidence="6 7">
    <name type="scientific">Patella caerulea</name>
    <name type="common">Rayed Mediterranean limpet</name>
    <dbReference type="NCBI Taxonomy" id="87958"/>
    <lineage>
        <taxon>Eukaryota</taxon>
        <taxon>Metazoa</taxon>
        <taxon>Spiralia</taxon>
        <taxon>Lophotrochozoa</taxon>
        <taxon>Mollusca</taxon>
        <taxon>Gastropoda</taxon>
        <taxon>Patellogastropoda</taxon>
        <taxon>Patelloidea</taxon>
        <taxon>Patellidae</taxon>
        <taxon>Patella</taxon>
    </lineage>
</organism>
<evidence type="ECO:0000259" key="5">
    <source>
        <dbReference type="Pfam" id="PF14382"/>
    </source>
</evidence>
<dbReference type="PANTHER" id="PTHR12686">
    <property type="entry name" value="3'-5' EXORIBONUCLEASE CSL4-RELATED"/>
    <property type="match status" value="1"/>
</dbReference>
<evidence type="ECO:0000256" key="3">
    <source>
        <dbReference type="ARBA" id="ARBA00022835"/>
    </source>
</evidence>
<dbReference type="EMBL" id="JAZGQO010000006">
    <property type="protein sequence ID" value="KAK6185643.1"/>
    <property type="molecule type" value="Genomic_DNA"/>
</dbReference>
<dbReference type="InterPro" id="IPR039771">
    <property type="entry name" value="Csl4"/>
</dbReference>
<accession>A0AAN8K4D9</accession>
<dbReference type="Proteomes" id="UP001347796">
    <property type="component" value="Unassembled WGS sequence"/>
</dbReference>
<keyword evidence="2" id="KW-0963">Cytoplasm</keyword>
<feature type="domain" description="Exosome complex component CSL4 C-terminal" evidence="4">
    <location>
        <begin position="93"/>
        <end position="135"/>
    </location>
</feature>
<feature type="domain" description="Exosome complex component N-terminal" evidence="5">
    <location>
        <begin position="6"/>
        <end position="43"/>
    </location>
</feature>
<dbReference type="GO" id="GO:0006396">
    <property type="term" value="P:RNA processing"/>
    <property type="evidence" value="ECO:0007669"/>
    <property type="project" value="InterPro"/>
</dbReference>